<organism evidence="4 5">
    <name type="scientific">Choanephora cucurbitarum</name>
    <dbReference type="NCBI Taxonomy" id="101091"/>
    <lineage>
        <taxon>Eukaryota</taxon>
        <taxon>Fungi</taxon>
        <taxon>Fungi incertae sedis</taxon>
        <taxon>Mucoromycota</taxon>
        <taxon>Mucoromycotina</taxon>
        <taxon>Mucoromycetes</taxon>
        <taxon>Mucorales</taxon>
        <taxon>Mucorineae</taxon>
        <taxon>Choanephoraceae</taxon>
        <taxon>Choanephoroideae</taxon>
        <taxon>Choanephora</taxon>
    </lineage>
</organism>
<feature type="non-terminal residue" evidence="4">
    <location>
        <position position="442"/>
    </location>
</feature>
<dbReference type="InterPro" id="IPR029071">
    <property type="entry name" value="Ubiquitin-like_domsf"/>
</dbReference>
<gene>
    <name evidence="4" type="primary">faf2-b_0</name>
    <name evidence="4" type="ORF">A0J61_09981</name>
</gene>
<dbReference type="GO" id="GO:0005783">
    <property type="term" value="C:endoplasmic reticulum"/>
    <property type="evidence" value="ECO:0007669"/>
    <property type="project" value="TreeGrafter"/>
</dbReference>
<feature type="compositionally biased region" description="Polar residues" evidence="2">
    <location>
        <begin position="52"/>
        <end position="62"/>
    </location>
</feature>
<comment type="caution">
    <text evidence="4">The sequence shown here is derived from an EMBL/GenBank/DDBJ whole genome shotgun (WGS) entry which is preliminary data.</text>
</comment>
<dbReference type="InterPro" id="IPR006577">
    <property type="entry name" value="UAS"/>
</dbReference>
<accession>A0A1C7MZZ1</accession>
<dbReference type="Gene3D" id="3.40.30.10">
    <property type="entry name" value="Glutaredoxin"/>
    <property type="match status" value="1"/>
</dbReference>
<dbReference type="InParanoid" id="A0A1C7MZZ1"/>
<evidence type="ECO:0000313" key="4">
    <source>
        <dbReference type="EMBL" id="OBZ81969.1"/>
    </source>
</evidence>
<dbReference type="PANTHER" id="PTHR23322">
    <property type="entry name" value="FAS-ASSOCIATED PROTEIN"/>
    <property type="match status" value="1"/>
</dbReference>
<feature type="compositionally biased region" description="Basic and acidic residues" evidence="2">
    <location>
        <begin position="288"/>
        <end position="313"/>
    </location>
</feature>
<dbReference type="SUPFAM" id="SSF52833">
    <property type="entry name" value="Thioredoxin-like"/>
    <property type="match status" value="1"/>
</dbReference>
<dbReference type="InterPro" id="IPR036249">
    <property type="entry name" value="Thioredoxin-like_sf"/>
</dbReference>
<dbReference type="PANTHER" id="PTHR23322:SF1">
    <property type="entry name" value="FAS-ASSOCIATED FACTOR 2"/>
    <property type="match status" value="1"/>
</dbReference>
<name>A0A1C7MZZ1_9FUNG</name>
<dbReference type="FunCoup" id="A0A1C7MZZ1">
    <property type="interactions" value="961"/>
</dbReference>
<dbReference type="Proteomes" id="UP000093000">
    <property type="component" value="Unassembled WGS sequence"/>
</dbReference>
<dbReference type="CDD" id="cd01767">
    <property type="entry name" value="UBX"/>
    <property type="match status" value="1"/>
</dbReference>
<feature type="non-terminal residue" evidence="4">
    <location>
        <position position="1"/>
    </location>
</feature>
<feature type="domain" description="UBX" evidence="3">
    <location>
        <begin position="343"/>
        <end position="436"/>
    </location>
</feature>
<evidence type="ECO:0000259" key="3">
    <source>
        <dbReference type="PROSITE" id="PS50033"/>
    </source>
</evidence>
<dbReference type="GO" id="GO:0036503">
    <property type="term" value="P:ERAD pathway"/>
    <property type="evidence" value="ECO:0007669"/>
    <property type="project" value="TreeGrafter"/>
</dbReference>
<feature type="region of interest" description="Disordered" evidence="2">
    <location>
        <begin position="288"/>
        <end position="319"/>
    </location>
</feature>
<dbReference type="Pfam" id="PF00789">
    <property type="entry name" value="UBX"/>
    <property type="match status" value="1"/>
</dbReference>
<keyword evidence="1" id="KW-0175">Coiled coil</keyword>
<dbReference type="OrthoDB" id="1026733at2759"/>
<reference evidence="4 5" key="1">
    <citation type="submission" date="2016-03" db="EMBL/GenBank/DDBJ databases">
        <title>Choanephora cucurbitarum.</title>
        <authorList>
            <person name="Min B."/>
            <person name="Park H."/>
            <person name="Park J.-H."/>
            <person name="Shin H.-D."/>
            <person name="Choi I.-G."/>
        </authorList>
    </citation>
    <scope>NUCLEOTIDE SEQUENCE [LARGE SCALE GENOMIC DNA]</scope>
    <source>
        <strain evidence="4 5">KUS-F28377</strain>
    </source>
</reference>
<evidence type="ECO:0000256" key="2">
    <source>
        <dbReference type="SAM" id="MobiDB-lite"/>
    </source>
</evidence>
<dbReference type="STRING" id="101091.A0A1C7MZZ1"/>
<dbReference type="InterPro" id="IPR001012">
    <property type="entry name" value="UBX_dom"/>
</dbReference>
<protein>
    <submittedName>
        <fullName evidence="4">FAS-associated factor 2-B</fullName>
    </submittedName>
</protein>
<dbReference type="GO" id="GO:0043130">
    <property type="term" value="F:ubiquitin binding"/>
    <property type="evidence" value="ECO:0007669"/>
    <property type="project" value="TreeGrafter"/>
</dbReference>
<dbReference type="AlphaFoldDB" id="A0A1C7MZZ1"/>
<dbReference type="SMART" id="SM00594">
    <property type="entry name" value="UAS"/>
    <property type="match status" value="1"/>
</dbReference>
<feature type="region of interest" description="Disordered" evidence="2">
    <location>
        <begin position="43"/>
        <end position="67"/>
    </location>
</feature>
<dbReference type="Gene3D" id="1.10.8.10">
    <property type="entry name" value="DNA helicase RuvA subunit, C-terminal domain"/>
    <property type="match status" value="1"/>
</dbReference>
<dbReference type="PROSITE" id="PS50033">
    <property type="entry name" value="UBX"/>
    <property type="match status" value="1"/>
</dbReference>
<dbReference type="SUPFAM" id="SSF54236">
    <property type="entry name" value="Ubiquitin-like"/>
    <property type="match status" value="1"/>
</dbReference>
<dbReference type="Gene3D" id="3.10.20.90">
    <property type="entry name" value="Phosphatidylinositol 3-kinase Catalytic Subunit, Chain A, domain 1"/>
    <property type="match status" value="1"/>
</dbReference>
<evidence type="ECO:0000313" key="5">
    <source>
        <dbReference type="Proteomes" id="UP000093000"/>
    </source>
</evidence>
<sequence length="442" mass="51573">EQQQQILQQYKLETKAKDTSEAIRILQENNWDLKSAIQNRYLPSGSHPRPSYASSETNSTSALLGDNASHPSAQKRLLSLFLWPMHITWRITWQLLQLTARVFHKPMISSQRADARSEADRFLREFESSFGTTHPHFFSEGGYTKALNAAKSQLKYMLAILSSEEHDDHHRFCKETLTNPELLEFLHQHQVIVWGGHVKYTEAYQVSHLLQATTYPFLAIIALQPSNDSQKMAVIDRIEGETNPTFIIRRLEQAMARVGPSLNQLRRQREQQEVERLLREEQERAYQESLRADQEKQERIQQEQQAAERAEKARQRRARNRQLHIQQLVHQVKDRQALVENEPAEDMTRVSFRLATGERVIQKFRANDPLVSLYQFIEAYPYLNQPSGSSELPEEDYVHEYNFTLHSPFPRTVYDPDPDRQIKDEKGLWPSATLIVDTMETE</sequence>
<dbReference type="InterPro" id="IPR050730">
    <property type="entry name" value="UBX_domain-protein"/>
</dbReference>
<evidence type="ECO:0000256" key="1">
    <source>
        <dbReference type="ARBA" id="ARBA00023054"/>
    </source>
</evidence>
<keyword evidence="5" id="KW-1185">Reference proteome</keyword>
<dbReference type="EMBL" id="LUGH01000991">
    <property type="protein sequence ID" value="OBZ81969.1"/>
    <property type="molecule type" value="Genomic_DNA"/>
</dbReference>
<proteinExistence type="predicted"/>
<dbReference type="SMART" id="SM00166">
    <property type="entry name" value="UBX"/>
    <property type="match status" value="1"/>
</dbReference>